<evidence type="ECO:0000313" key="2">
    <source>
        <dbReference type="RefSeq" id="XP_056691671.1"/>
    </source>
</evidence>
<dbReference type="GeneID" id="130467241"/>
<protein>
    <recommendedName>
        <fullName evidence="3">Reverse transcriptase domain-containing protein</fullName>
    </recommendedName>
</protein>
<evidence type="ECO:0000313" key="1">
    <source>
        <dbReference type="Proteomes" id="UP000813463"/>
    </source>
</evidence>
<organism evidence="1 2">
    <name type="scientific">Spinacia oleracea</name>
    <name type="common">Spinach</name>
    <dbReference type="NCBI Taxonomy" id="3562"/>
    <lineage>
        <taxon>Eukaryota</taxon>
        <taxon>Viridiplantae</taxon>
        <taxon>Streptophyta</taxon>
        <taxon>Embryophyta</taxon>
        <taxon>Tracheophyta</taxon>
        <taxon>Spermatophyta</taxon>
        <taxon>Magnoliopsida</taxon>
        <taxon>eudicotyledons</taxon>
        <taxon>Gunneridae</taxon>
        <taxon>Pentapetalae</taxon>
        <taxon>Caryophyllales</taxon>
        <taxon>Chenopodiaceae</taxon>
        <taxon>Chenopodioideae</taxon>
        <taxon>Anserineae</taxon>
        <taxon>Spinacia</taxon>
    </lineage>
</organism>
<dbReference type="RefSeq" id="XP_056691671.1">
    <property type="nucleotide sequence ID" value="XM_056835693.1"/>
</dbReference>
<sequence length="187" mass="21515">MEVNRGSLQCIRVCRRAPEVSHLLFTDDSILFARADERDAQAIRRVLECYSQASGQQINLSKSEVVMSSNLQQSRKEELAALLEVKLVEAHDKYLGMPTGVGRPKTRALEFLKERVWKILKGWKQQLLSFAGREILLKAVVQAIPTYIMSLFRLPLGLCHDIQRMMARFWWGGKEEERKIAWVAWAS</sequence>
<dbReference type="Proteomes" id="UP000813463">
    <property type="component" value="Chromosome 2"/>
</dbReference>
<dbReference type="PANTHER" id="PTHR33116:SF86">
    <property type="entry name" value="REVERSE TRANSCRIPTASE DOMAIN-CONTAINING PROTEIN"/>
    <property type="match status" value="1"/>
</dbReference>
<accession>A0ABM3R7S7</accession>
<dbReference type="PANTHER" id="PTHR33116">
    <property type="entry name" value="REVERSE TRANSCRIPTASE ZINC-BINDING DOMAIN-CONTAINING PROTEIN-RELATED-RELATED"/>
    <property type="match status" value="1"/>
</dbReference>
<keyword evidence="1" id="KW-1185">Reference proteome</keyword>
<name>A0ABM3R7S7_SPIOL</name>
<reference evidence="1" key="1">
    <citation type="journal article" date="2021" name="Nat. Commun.">
        <title>Genomic analyses provide insights into spinach domestication and the genetic basis of agronomic traits.</title>
        <authorList>
            <person name="Cai X."/>
            <person name="Sun X."/>
            <person name="Xu C."/>
            <person name="Sun H."/>
            <person name="Wang X."/>
            <person name="Ge C."/>
            <person name="Zhang Z."/>
            <person name="Wang Q."/>
            <person name="Fei Z."/>
            <person name="Jiao C."/>
            <person name="Wang Q."/>
        </authorList>
    </citation>
    <scope>NUCLEOTIDE SEQUENCE [LARGE SCALE GENOMIC DNA]</scope>
    <source>
        <strain evidence="1">cv. Varoflay</strain>
    </source>
</reference>
<proteinExistence type="predicted"/>
<evidence type="ECO:0008006" key="3">
    <source>
        <dbReference type="Google" id="ProtNLM"/>
    </source>
</evidence>
<gene>
    <name evidence="2" type="primary">LOC130467241</name>
</gene>
<reference evidence="2" key="2">
    <citation type="submission" date="2025-08" db="UniProtKB">
        <authorList>
            <consortium name="RefSeq"/>
        </authorList>
    </citation>
    <scope>IDENTIFICATION</scope>
    <source>
        <tissue evidence="2">Leaf</tissue>
    </source>
</reference>